<proteinExistence type="inferred from homology"/>
<dbReference type="InterPro" id="IPR015421">
    <property type="entry name" value="PyrdxlP-dep_Trfase_major"/>
</dbReference>
<keyword evidence="4" id="KW-1185">Reference proteome</keyword>
<evidence type="ECO:0000313" key="3">
    <source>
        <dbReference type="EMBL" id="MFC6090013.1"/>
    </source>
</evidence>
<dbReference type="PIRSF" id="PIRSF000390">
    <property type="entry name" value="PLP_StrS"/>
    <property type="match status" value="1"/>
</dbReference>
<sequence length="377" mass="42690">MIPVFKVAMAPDAPERVAEVLRSGRVEHGPRADAFEVELGRRLGNPRVAAVNCATSGLHLALHLLVGRDPYRPDPTPERDEVLTTPFTFEGTNWPILGNGLKIRWVDTDPATLNIDLDDLERRISPRTRAIVVVHWLGFPLDLRKLDEVLDRAEQRLGFRPPVVEDCAQAWGATYREKPLGNHGNTAVYSFQTIKLLTAGGGGLVVLPDEELHRRALRTRWFGIDRADDRTRGEYEVPEWGFRFPMNEISAEIGLANLELVDDLLARHRANAHRFDKELQGVPGLEHTERPDDREPTFWAYPVKVEDRPGFMRRLDEAGIMTSIIARRNDEHVTVAAAREPLPGLDSVADRVCYLPVGWWLTEEQREHIVDTVRAGW</sequence>
<dbReference type="Gene3D" id="3.90.1150.10">
    <property type="entry name" value="Aspartate Aminotransferase, domain 1"/>
    <property type="match status" value="1"/>
</dbReference>
<evidence type="ECO:0000256" key="1">
    <source>
        <dbReference type="ARBA" id="ARBA00001933"/>
    </source>
</evidence>
<evidence type="ECO:0000313" key="4">
    <source>
        <dbReference type="Proteomes" id="UP001596220"/>
    </source>
</evidence>
<keyword evidence="2" id="KW-0663">Pyridoxal phosphate</keyword>
<dbReference type="CDD" id="cd00616">
    <property type="entry name" value="AHBA_syn"/>
    <property type="match status" value="1"/>
</dbReference>
<comment type="cofactor">
    <cofactor evidence="1">
        <name>pyridoxal 5'-phosphate</name>
        <dbReference type="ChEBI" id="CHEBI:597326"/>
    </cofactor>
</comment>
<dbReference type="PANTHER" id="PTHR30244">
    <property type="entry name" value="TRANSAMINASE"/>
    <property type="match status" value="1"/>
</dbReference>
<dbReference type="InterPro" id="IPR000653">
    <property type="entry name" value="DegT/StrS_aminotransferase"/>
</dbReference>
<evidence type="ECO:0000256" key="2">
    <source>
        <dbReference type="RuleBase" id="RU004508"/>
    </source>
</evidence>
<dbReference type="SUPFAM" id="SSF53383">
    <property type="entry name" value="PLP-dependent transferases"/>
    <property type="match status" value="1"/>
</dbReference>
<comment type="caution">
    <text evidence="3">The sequence shown here is derived from an EMBL/GenBank/DDBJ whole genome shotgun (WGS) entry which is preliminary data.</text>
</comment>
<dbReference type="GO" id="GO:0008483">
    <property type="term" value="F:transaminase activity"/>
    <property type="evidence" value="ECO:0007669"/>
    <property type="project" value="UniProtKB-KW"/>
</dbReference>
<dbReference type="RefSeq" id="WP_380635579.1">
    <property type="nucleotide sequence ID" value="NZ_JBHSQO010000010.1"/>
</dbReference>
<keyword evidence="3" id="KW-0032">Aminotransferase</keyword>
<dbReference type="InterPro" id="IPR015422">
    <property type="entry name" value="PyrdxlP-dep_Trfase_small"/>
</dbReference>
<reference evidence="4" key="1">
    <citation type="journal article" date="2019" name="Int. J. Syst. Evol. Microbiol.">
        <title>The Global Catalogue of Microorganisms (GCM) 10K type strain sequencing project: providing services to taxonomists for standard genome sequencing and annotation.</title>
        <authorList>
            <consortium name="The Broad Institute Genomics Platform"/>
            <consortium name="The Broad Institute Genome Sequencing Center for Infectious Disease"/>
            <person name="Wu L."/>
            <person name="Ma J."/>
        </authorList>
    </citation>
    <scope>NUCLEOTIDE SEQUENCE [LARGE SCALE GENOMIC DNA]</scope>
    <source>
        <strain evidence="4">CGMCC 4.7246</strain>
    </source>
</reference>
<keyword evidence="3" id="KW-0808">Transferase</keyword>
<dbReference type="Gene3D" id="3.40.640.10">
    <property type="entry name" value="Type I PLP-dependent aspartate aminotransferase-like (Major domain)"/>
    <property type="match status" value="1"/>
</dbReference>
<dbReference type="PANTHER" id="PTHR30244:SF34">
    <property type="entry name" value="DTDP-4-AMINO-4,6-DIDEOXYGALACTOSE TRANSAMINASE"/>
    <property type="match status" value="1"/>
</dbReference>
<dbReference type="EMBL" id="JBHSQO010000010">
    <property type="protein sequence ID" value="MFC6090013.1"/>
    <property type="molecule type" value="Genomic_DNA"/>
</dbReference>
<name>A0ABW1P336_9PSEU</name>
<comment type="similarity">
    <text evidence="2">Belongs to the DegT/DnrJ/EryC1 family.</text>
</comment>
<protein>
    <submittedName>
        <fullName evidence="3">DegT/DnrJ/EryC1/StrS family aminotransferase</fullName>
    </submittedName>
</protein>
<accession>A0ABW1P336</accession>
<gene>
    <name evidence="3" type="ORF">ACFP3R_12085</name>
</gene>
<dbReference type="Pfam" id="PF01041">
    <property type="entry name" value="DegT_DnrJ_EryC1"/>
    <property type="match status" value="1"/>
</dbReference>
<dbReference type="InterPro" id="IPR015424">
    <property type="entry name" value="PyrdxlP-dep_Trfase"/>
</dbReference>
<dbReference type="Proteomes" id="UP001596220">
    <property type="component" value="Unassembled WGS sequence"/>
</dbReference>
<organism evidence="3 4">
    <name type="scientific">Saccharothrix lopnurensis</name>
    <dbReference type="NCBI Taxonomy" id="1670621"/>
    <lineage>
        <taxon>Bacteria</taxon>
        <taxon>Bacillati</taxon>
        <taxon>Actinomycetota</taxon>
        <taxon>Actinomycetes</taxon>
        <taxon>Pseudonocardiales</taxon>
        <taxon>Pseudonocardiaceae</taxon>
        <taxon>Saccharothrix</taxon>
    </lineage>
</organism>